<dbReference type="CDD" id="cd00685">
    <property type="entry name" value="Trans_IPPS_HT"/>
    <property type="match status" value="1"/>
</dbReference>
<dbReference type="Pfam" id="PF00348">
    <property type="entry name" value="polyprenyl_synt"/>
    <property type="match status" value="1"/>
</dbReference>
<dbReference type="SFLD" id="SFLDS00005">
    <property type="entry name" value="Isoprenoid_Synthase_Type_I"/>
    <property type="match status" value="1"/>
</dbReference>
<dbReference type="STRING" id="223184.AS25_01325"/>
<dbReference type="SUPFAM" id="SSF48576">
    <property type="entry name" value="Terpenoid synthases"/>
    <property type="match status" value="1"/>
</dbReference>
<evidence type="ECO:0000313" key="7">
    <source>
        <dbReference type="EMBL" id="KHE75518.1"/>
    </source>
</evidence>
<dbReference type="AlphaFoldDB" id="A0A0B0DDQ1"/>
<comment type="cofactor">
    <cofactor evidence="1">
        <name>Mg(2+)</name>
        <dbReference type="ChEBI" id="CHEBI:18420"/>
    </cofactor>
</comment>
<evidence type="ECO:0000256" key="3">
    <source>
        <dbReference type="ARBA" id="ARBA00022679"/>
    </source>
</evidence>
<proteinExistence type="inferred from homology"/>
<accession>A0A0B0DDQ1</accession>
<sequence length="349" mass="36993">MTDPSRPNDSLRLPEGFELIAQDSHLGPLMLRSLDRIEQRLAESVHSADRIADVTARHLLDAGGKRVRPLLTLLAAEVAGEVTDEVIEAAVVVELTHLASLYHDDVMDSAPMRRGVQTAHTVWGNTVAILTGDMIFARASAMVSALGQEPLMIQATTFERLVIGQLQETTGPAPDEDPVAHYIKVLSGKTGSLIAASGQYGALLGGAPRSVVDLMVVYGEKVGLAFQLADDIIDLTGHPDVSGKTRGTDLREGVDTLPVLLLRRDAAGSDPAAAAFAREPLELVDGDLSDDAALARAVEAVSEHPAAAEAWQIANDWADEAIAALEPLDDSVAKAALIEFAHGVVHRRG</sequence>
<evidence type="ECO:0000256" key="2">
    <source>
        <dbReference type="ARBA" id="ARBA00006706"/>
    </source>
</evidence>
<dbReference type="PROSITE" id="PS00444">
    <property type="entry name" value="POLYPRENYL_SYNTHASE_2"/>
    <property type="match status" value="1"/>
</dbReference>
<gene>
    <name evidence="7" type="ORF">AS25_01325</name>
</gene>
<dbReference type="SFLD" id="SFLDG01017">
    <property type="entry name" value="Polyprenyl_Transferase_Like"/>
    <property type="match status" value="1"/>
</dbReference>
<reference evidence="7 8" key="1">
    <citation type="submission" date="2014-09" db="EMBL/GenBank/DDBJ databases">
        <title>High-quality draft genome sequence of Kocuria marina SO9-6, an actinobacterium isolated from a copper mine.</title>
        <authorList>
            <person name="Castro D.B."/>
            <person name="Pereira L.B."/>
            <person name="Silva M.V."/>
            <person name="Silva B.P."/>
            <person name="Zanardi B.R."/>
            <person name="Carlos C."/>
            <person name="Belgini D.R."/>
            <person name="Limache E.G."/>
            <person name="Lacerda G.V."/>
            <person name="Nery M.B."/>
            <person name="Gomes M.B."/>
            <person name="Souza S."/>
            <person name="Silva T.M."/>
            <person name="Rodrigues V.D."/>
            <person name="Paulino L.C."/>
            <person name="Vicentini R."/>
            <person name="Ferraz L.F."/>
            <person name="Ottoboni L.M."/>
        </authorList>
    </citation>
    <scope>NUCLEOTIDE SEQUENCE [LARGE SCALE GENOMIC DNA]</scope>
    <source>
        <strain evidence="7 8">SO9-6</strain>
    </source>
</reference>
<dbReference type="GO" id="GO:0004659">
    <property type="term" value="F:prenyltransferase activity"/>
    <property type="evidence" value="ECO:0007669"/>
    <property type="project" value="InterPro"/>
</dbReference>
<evidence type="ECO:0000256" key="5">
    <source>
        <dbReference type="ARBA" id="ARBA00022842"/>
    </source>
</evidence>
<evidence type="ECO:0000256" key="1">
    <source>
        <dbReference type="ARBA" id="ARBA00001946"/>
    </source>
</evidence>
<dbReference type="InterPro" id="IPR000092">
    <property type="entry name" value="Polyprenyl_synt"/>
</dbReference>
<comment type="similarity">
    <text evidence="2 6">Belongs to the FPP/GGPP synthase family.</text>
</comment>
<dbReference type="GO" id="GO:0008299">
    <property type="term" value="P:isoprenoid biosynthetic process"/>
    <property type="evidence" value="ECO:0007669"/>
    <property type="project" value="InterPro"/>
</dbReference>
<dbReference type="Proteomes" id="UP000030664">
    <property type="component" value="Unassembled WGS sequence"/>
</dbReference>
<dbReference type="eggNOG" id="COG0142">
    <property type="taxonomic scope" value="Bacteria"/>
</dbReference>
<dbReference type="GO" id="GO:0046872">
    <property type="term" value="F:metal ion binding"/>
    <property type="evidence" value="ECO:0007669"/>
    <property type="project" value="UniProtKB-KW"/>
</dbReference>
<protein>
    <submittedName>
        <fullName evidence="7">Geranylgeranyl pyrophosphate synthase</fullName>
    </submittedName>
</protein>
<dbReference type="Gene3D" id="1.10.600.10">
    <property type="entry name" value="Farnesyl Diphosphate Synthase"/>
    <property type="match status" value="1"/>
</dbReference>
<organism evidence="7 8">
    <name type="scientific">Kocuria marina</name>
    <dbReference type="NCBI Taxonomy" id="223184"/>
    <lineage>
        <taxon>Bacteria</taxon>
        <taxon>Bacillati</taxon>
        <taxon>Actinomycetota</taxon>
        <taxon>Actinomycetes</taxon>
        <taxon>Micrococcales</taxon>
        <taxon>Micrococcaceae</taxon>
        <taxon>Kocuria</taxon>
    </lineage>
</organism>
<evidence type="ECO:0000256" key="4">
    <source>
        <dbReference type="ARBA" id="ARBA00022723"/>
    </source>
</evidence>
<keyword evidence="5" id="KW-0460">Magnesium</keyword>
<dbReference type="InterPro" id="IPR008949">
    <property type="entry name" value="Isoprenoid_synthase_dom_sf"/>
</dbReference>
<dbReference type="InterPro" id="IPR033749">
    <property type="entry name" value="Polyprenyl_synt_CS"/>
</dbReference>
<keyword evidence="3 6" id="KW-0808">Transferase</keyword>
<evidence type="ECO:0000256" key="6">
    <source>
        <dbReference type="RuleBase" id="RU004466"/>
    </source>
</evidence>
<dbReference type="PANTHER" id="PTHR12001:SF69">
    <property type="entry name" value="ALL TRANS-POLYPRENYL-DIPHOSPHATE SYNTHASE PDSS1"/>
    <property type="match status" value="1"/>
</dbReference>
<dbReference type="PANTHER" id="PTHR12001">
    <property type="entry name" value="GERANYLGERANYL PYROPHOSPHATE SYNTHASE"/>
    <property type="match status" value="1"/>
</dbReference>
<keyword evidence="4" id="KW-0479">Metal-binding</keyword>
<name>A0A0B0DDQ1_9MICC</name>
<dbReference type="EMBL" id="JROM01000007">
    <property type="protein sequence ID" value="KHE75518.1"/>
    <property type="molecule type" value="Genomic_DNA"/>
</dbReference>
<comment type="caution">
    <text evidence="7">The sequence shown here is derived from an EMBL/GenBank/DDBJ whole genome shotgun (WGS) entry which is preliminary data.</text>
</comment>
<evidence type="ECO:0000313" key="8">
    <source>
        <dbReference type="Proteomes" id="UP000030664"/>
    </source>
</evidence>